<dbReference type="InterPro" id="IPR035093">
    <property type="entry name" value="RelE/ParE_toxin_dom_sf"/>
</dbReference>
<organism evidence="2 3">
    <name type="scientific">Wenzhouxiangella marina</name>
    <dbReference type="NCBI Taxonomy" id="1579979"/>
    <lineage>
        <taxon>Bacteria</taxon>
        <taxon>Pseudomonadati</taxon>
        <taxon>Pseudomonadota</taxon>
        <taxon>Gammaproteobacteria</taxon>
        <taxon>Chromatiales</taxon>
        <taxon>Wenzhouxiangellaceae</taxon>
        <taxon>Wenzhouxiangella</taxon>
    </lineage>
</organism>
<dbReference type="SUPFAM" id="SSF143011">
    <property type="entry name" value="RelE-like"/>
    <property type="match status" value="1"/>
</dbReference>
<evidence type="ECO:0000313" key="3">
    <source>
        <dbReference type="Proteomes" id="UP000066624"/>
    </source>
</evidence>
<evidence type="ECO:0000256" key="1">
    <source>
        <dbReference type="ARBA" id="ARBA00022649"/>
    </source>
</evidence>
<dbReference type="Proteomes" id="UP000066624">
    <property type="component" value="Chromosome"/>
</dbReference>
<dbReference type="PANTHER" id="PTHR38813">
    <property type="match status" value="1"/>
</dbReference>
<dbReference type="Pfam" id="PF05016">
    <property type="entry name" value="ParE_toxin"/>
    <property type="match status" value="1"/>
</dbReference>
<dbReference type="PANTHER" id="PTHR38813:SF1">
    <property type="entry name" value="TOXIN RELE1-RELATED"/>
    <property type="match status" value="1"/>
</dbReference>
<proteinExistence type="predicted"/>
<dbReference type="Gene3D" id="3.30.2310.20">
    <property type="entry name" value="RelE-like"/>
    <property type="match status" value="1"/>
</dbReference>
<dbReference type="OrthoDB" id="5570653at2"/>
<dbReference type="AlphaFoldDB" id="A0A0K0XTY0"/>
<dbReference type="KEGG" id="wma:WM2015_788"/>
<dbReference type="EMBL" id="CP012154">
    <property type="protein sequence ID" value="AKS41169.1"/>
    <property type="molecule type" value="Genomic_DNA"/>
</dbReference>
<gene>
    <name evidence="2" type="ORF">WM2015_788</name>
</gene>
<accession>A0A0K0XTY0</accession>
<reference evidence="2 3" key="1">
    <citation type="submission" date="2015-07" db="EMBL/GenBank/DDBJ databases">
        <authorList>
            <person name="Noorani M."/>
        </authorList>
    </citation>
    <scope>NUCLEOTIDE SEQUENCE [LARGE SCALE GENOMIC DNA]</scope>
    <source>
        <strain evidence="2 3">KCTC 42284</strain>
    </source>
</reference>
<sequence>MASYRLEFKRSVARDLRAIPKKDVRKILDRIEALPGNPRPAGCEKLSGLERYRIRQGRYRILYEIIDDRLLITVVKIGHRRSVYRNA</sequence>
<dbReference type="STRING" id="1579979.WM2015_788"/>
<protein>
    <submittedName>
        <fullName evidence="2">RelE/StbE family addiction module toxin</fullName>
    </submittedName>
</protein>
<keyword evidence="1" id="KW-1277">Toxin-antitoxin system</keyword>
<dbReference type="InterPro" id="IPR007712">
    <property type="entry name" value="RelE/ParE_toxin"/>
</dbReference>
<name>A0A0K0XTY0_9GAMM</name>
<dbReference type="RefSeq" id="WP_049724825.1">
    <property type="nucleotide sequence ID" value="NZ_CP012154.1"/>
</dbReference>
<dbReference type="InterPro" id="IPR052747">
    <property type="entry name" value="TA_system_RelE_toxin"/>
</dbReference>
<keyword evidence="3" id="KW-1185">Reference proteome</keyword>
<evidence type="ECO:0000313" key="2">
    <source>
        <dbReference type="EMBL" id="AKS41169.1"/>
    </source>
</evidence>